<keyword evidence="1" id="KW-1133">Transmembrane helix</keyword>
<accession>A0A4Y9XWL5</accession>
<keyword evidence="1" id="KW-0472">Membrane</keyword>
<organism evidence="2 3">
    <name type="scientific">Rhodofomes roseus</name>
    <dbReference type="NCBI Taxonomy" id="34475"/>
    <lineage>
        <taxon>Eukaryota</taxon>
        <taxon>Fungi</taxon>
        <taxon>Dikarya</taxon>
        <taxon>Basidiomycota</taxon>
        <taxon>Agaricomycotina</taxon>
        <taxon>Agaricomycetes</taxon>
        <taxon>Polyporales</taxon>
        <taxon>Rhodofomes</taxon>
    </lineage>
</organism>
<dbReference type="Proteomes" id="UP000298390">
    <property type="component" value="Unassembled WGS sequence"/>
</dbReference>
<keyword evidence="1" id="KW-0812">Transmembrane</keyword>
<name>A0A4Y9XWL5_9APHY</name>
<dbReference type="AlphaFoldDB" id="A0A4Y9XWL5"/>
<reference evidence="2 3" key="1">
    <citation type="submission" date="2019-01" db="EMBL/GenBank/DDBJ databases">
        <title>Genome sequencing of the rare red list fungi Fomitopsis rosea.</title>
        <authorList>
            <person name="Buettner E."/>
            <person name="Kellner H."/>
        </authorList>
    </citation>
    <scope>NUCLEOTIDE SEQUENCE [LARGE SCALE GENOMIC DNA]</scope>
    <source>
        <strain evidence="2 3">DSM 105464</strain>
    </source>
</reference>
<dbReference type="EMBL" id="SEKV01000811">
    <property type="protein sequence ID" value="TFY53521.1"/>
    <property type="molecule type" value="Genomic_DNA"/>
</dbReference>
<proteinExistence type="predicted"/>
<feature type="transmembrane region" description="Helical" evidence="1">
    <location>
        <begin position="133"/>
        <end position="157"/>
    </location>
</feature>
<evidence type="ECO:0000313" key="3">
    <source>
        <dbReference type="Proteomes" id="UP000298390"/>
    </source>
</evidence>
<evidence type="ECO:0000256" key="1">
    <source>
        <dbReference type="SAM" id="Phobius"/>
    </source>
</evidence>
<evidence type="ECO:0000313" key="2">
    <source>
        <dbReference type="EMBL" id="TFY53521.1"/>
    </source>
</evidence>
<gene>
    <name evidence="2" type="ORF">EVJ58_g9405</name>
</gene>
<sequence length="385" mass="41022">MFRNSWHDNTMSASASSANTISVSFNGTAVWVYCVTSQKANSTAMITGTNIQFELDGEKVNSPYDYASTNQQATTSDFNYNVVVYSNKLLANKEHTLVMTMQPSSWIAFDWLQYTIWSGDNGPDTPSSHHPSIAIILGAVAGGLAALVLLSIIVYACRNHKSKNMDGDPQSLSRGSVYPLLKEDRGYLATDEPSAATASIYSSASHRTDLLSLDNVVEPVSRASLSLPGNRYGSDDFLLVSPGLTSLANGHSNGSSARPLPVPPITGPDSYGPEVSRVSLGGYSAAIPPAHVGGYASPTGTATDDSHYLRLAFQRIVGSSNAMSPLGDPEVPYIPRVTSPASEHDVAELQRQLGALQIQVDNIRADHVSLGAKTPPPAYEEADDK</sequence>
<protein>
    <submittedName>
        <fullName evidence="2">Uncharacterized protein</fullName>
    </submittedName>
</protein>
<dbReference type="Gene3D" id="2.60.120.260">
    <property type="entry name" value="Galactose-binding domain-like"/>
    <property type="match status" value="1"/>
</dbReference>
<comment type="caution">
    <text evidence="2">The sequence shown here is derived from an EMBL/GenBank/DDBJ whole genome shotgun (WGS) entry which is preliminary data.</text>
</comment>